<dbReference type="EMBL" id="GGEC01006924">
    <property type="protein sequence ID" value="MBW87407.1"/>
    <property type="molecule type" value="Transcribed_RNA"/>
</dbReference>
<protein>
    <submittedName>
        <fullName evidence="1">Uncharacterized protein</fullName>
    </submittedName>
</protein>
<organism evidence="1">
    <name type="scientific">Rhizophora mucronata</name>
    <name type="common">Asiatic mangrove</name>
    <dbReference type="NCBI Taxonomy" id="61149"/>
    <lineage>
        <taxon>Eukaryota</taxon>
        <taxon>Viridiplantae</taxon>
        <taxon>Streptophyta</taxon>
        <taxon>Embryophyta</taxon>
        <taxon>Tracheophyta</taxon>
        <taxon>Spermatophyta</taxon>
        <taxon>Magnoliopsida</taxon>
        <taxon>eudicotyledons</taxon>
        <taxon>Gunneridae</taxon>
        <taxon>Pentapetalae</taxon>
        <taxon>rosids</taxon>
        <taxon>fabids</taxon>
        <taxon>Malpighiales</taxon>
        <taxon>Rhizophoraceae</taxon>
        <taxon>Rhizophora</taxon>
    </lineage>
</organism>
<name>A0A2P2J1W1_RHIMU</name>
<accession>A0A2P2J1W1</accession>
<reference evidence="1" key="1">
    <citation type="submission" date="2018-02" db="EMBL/GenBank/DDBJ databases">
        <title>Rhizophora mucronata_Transcriptome.</title>
        <authorList>
            <person name="Meera S.P."/>
            <person name="Sreeshan A."/>
            <person name="Augustine A."/>
        </authorList>
    </citation>
    <scope>NUCLEOTIDE SEQUENCE</scope>
    <source>
        <tissue evidence="1">Leaf</tissue>
    </source>
</reference>
<evidence type="ECO:0000313" key="1">
    <source>
        <dbReference type="EMBL" id="MBW87407.1"/>
    </source>
</evidence>
<sequence length="14" mass="1851">MFPRRKKKKKRNSF</sequence>
<proteinExistence type="predicted"/>